<feature type="domain" description="Partial AB-hydrolase lipase" evidence="8">
    <location>
        <begin position="2023"/>
        <end position="2080"/>
    </location>
</feature>
<feature type="domain" description="Partial AB-hydrolase lipase" evidence="8">
    <location>
        <begin position="2381"/>
        <end position="2440"/>
    </location>
</feature>
<sequence length="3893" mass="436452">MTLIYAKLNDVTGSDRASSTDEGGGANGSTLEHVIAIGAYGEVPAVTHQPSMNGSLSSIVHSEEELAGSYNWDYLLDWGPQYQPLAHVFSEIARLKDDTASVKSGASGNSSVKSKSSAPAKSIPPPLITSVAPRSIAMPVLNSRGGSSHHTGGHNQMMMLPRSPINHDASGATFSTSTAMSPSFSPSLSPLATKSPSISPLVTPGLPTSHHVMGRQPPQNRTKTVPELIAKYGYPIEEHQVATPDGYLLTMHRIPHGKRRYRASKRVAFLMHGLFCSSACWIISGVDHALGYLLADQGYDVWMGNNRGNTYSLDHAIYSHHDREFWEYSWHEIGTIDVPSMIDYILEKTGQESLYYIGHSQGTTVFYVMTSIRPEYNSKITAEFSLSPVIYMDHIGPVSRGLALITPILKKLSELGNVKQLLPRSRLLYYIGRFLCGPRSFTHHLCIETYFMDVGKNWPELNTTFTPIFLGHFPDGASIKQFFHFSQVTNTGHFQAYDWGLDNNIFKYGSLEPPKYNLEAVRSPSYLFYSNNDLQANPMDVMRLCKELKNSCKGEILVANGTYNHADYLFGINAPKTAVLDDDEDAYLTVPELITKYGYPVEEHHVTTSDGYILTLHRIPHGKNSDTVSDKVVFLQHGLLCSSADWVLTGTTHGLGYILADEGYDVWMGNGRGNHQSRNHTSLDPDKDSEFWHFSWHEIGAIDVPTMIDYVLEVTGQTSLYHIGHSQGTTTFYVMTSMRPEYNAKVKAHFSLAPIAFMNHMTSPLMHILAFWSGPLDLLTELIGINEFLPNNEFMAMAGDALCGDGDITQALCTNALFAICGFSPEEMNATILPVLTGHTPAGASVNQVMHYAQEINSGAFRQFDFGLENLDKYGALTPPAYDLSLITTPIYLLYSHNDWMAGEEDVLRLCDGLGNACAAKYLVSDDSFNHLDYLYGIRAPEIVYNKPELITKYGYPVEEHQVTTSDGYILTIHRIPHGKDSNTVSDKVVFLQHGLLSSSADWIITGTTHGLGYILADEGYDVWMGNARGNHMSRNHTTLDPDNDSEFWQFSWHEIGAIDVPTMIDHVLEVTGQTSLYHIGHSQGTTSFYVMTSIHPEYNAKIKAHFSLAPIAYMNHMTSPLMHILAFWSGPLDVLAKLIGINEFLPNNEFMAMVGDVLCADDDITQFLCTNALFAICGFSPDEMNATILPVLTGHTPAGSSVNQVMHYAQEINSGAFRQFDYGLANLDKYGSLTPPPYQLDLITAPIYLLYSHNDWMSAEVDVVKLCENLGDACQAKFLIADGEFNHLDYLFGIRAPELVYNKNNPVLTSDEDAYLTVPELITKYGYPVEEHHVTTSDGYILTLHRIPHGKNSDTVSDRVVFLQHGLLCSSADWIITGPTHGLGYLLADEGYDVWMGNGRGNHQSRNHTSLDPDKDSAFWQFSWHEIGAIDVPTMIDHVLEVTGQTSLYHIGHSQGTTTFYVMTSMHPEYNAKVKAHFSLAPVAFMNHMTSPLMHILAFWSGPIDLLAQLIGINEFLPNNEFMAMVGDVLCADDDITQFLCTNALFAICGFSPNEMNATILPVLTGHTPAGASVNQLMHYAQEINSGTFRQFDFGLENLDKYGSLTPPPYDLDLITTPIYLLYSHNDWMAGEVDVVKLYEKLGDTCEELLKDLPPSLQDEVYLKVPEIITKYHYPVETHEVTTDDGYLLVLHRIVPIKKPHKGAVLVMHGILASSADWIITGPRNGLGYILADEGYDVWLGNARGNRYSRNHINLSPDSKKFWNFSWHEIGSYDIPAMIDHIIETTGQSKIFHIGHSQGTTTFYVMCSLRPEYNNKIRAHFSLAPVAFVNHMFSPIFQTLAKGNIIIEDMVDLIDLNEVMPKGGFVSLLGQTVCGINTMTKILCGNTLFAICGFNPKQLNTTILPLILAHIPAGSSTKQLLHYAQEINSGKFHQYDYGFFSNLKRYSSWKSPNYDLSKITAPLYFFYSTNDWISSSRDVNDFAKKLTSLRGSVLSARIPSQRNKLDFQPYSDSEDAKLTVLQIITKYGYPCEEYQVKTPDNYILTIHRIPNGKKPTQTPKEVVYLQHGLLSSSADWIISGPGKGLAYVLADEGYDVWMGNVRGNKLSRNHTYLNPDTSDEFWDFSWHEIGYYDVPTMVDFVLERTNKESLFHIGHSQGTTTFYVMTSLRPDYNSKIKAHFSLAPIAFMNHMTSPLMHVVAFWQKPLSVLLNLIGVREFLPSNEFMAMGGNILCGDDSLTQILCTNSLFAICGFSPNEMNATLLPIMSGHTPAGSSTKQFLHYAQEINSGKFRRYDYGIVGNLQKYGSMWPPNYDLSKVTAPVYLIYSNNDWLSGKIDVERLYKSLGNSKGRFLVSEKSFNHLDYVFGIRARELVYNKLIQLAEKYGYPLESHNVQTSDGYILTLHRIPYGPNNSSRDDVRPPVLLMHGLLSSSVDWINMGPGVGLGLLLADNGYDVWMGNQRGNTWSRQHITLDPDLDAEKFFNFSFHEIGVYDLPAKIDYILETTEQEKVFYVGHSQGTTDFFVMGSERPEYNDKIALMIALAPIAYMGELPNPIIRQLVESYDLIKQLIDHMKIYEFLPHFDFYTDIGEQICSDSSEFQDTCLLFLNIICGFDFDIDPNFIPVITSNAPAGSSINQILHYAQEIRSGNFAQYDHDREENVVKYGQETPPLYDVAKITAPVSLYYANNDWLAAIDDVLKLGDGLSNLVNLKKVSNSQFNHLDFLWAQHVADLVYNDNKMRMREYKFYAITSMNKVLATFLQGLFSIYPASSDRSDIGLTPDKMIENHGYACETHYITTEDGYILAYHRIPRGINDDENTKKPAVLLMHGLTSSSAEFVSMGPDRGFAYILADEGYDVWLANARGNGFSRNHTTLDPDVDADKFYDFTWHEIGYYDIASAIDYILDVNGDSSLYYIGHSQGATVFLVLASTRPDYNDKIRLASLMAPAAILKHFPNILVQDVSKYVDKIERILNNWKIYEIPYVKEIRDMISIHCADPSTDSFCDTLYQLLHNAKIEDEFLPVIHSNDPSNSGMKQLVHYGQEVRDGGFNLFNYGKEKNFEIYGTETPPPYDLSKISSSIAFYYGKNDGLITIEDEQTLASMVPNVVNNYLVPDDTFTHGDFAFAKDVVELVQMIEHHGYVCETHYVTTEDGYIVTVHRIPNGIQDDGTSKKPAVFIMHGLTSSSADFVNMGPGRSLGYLLADLGYDVWIGNARGNAYSRNHTTLDIVADAEQFFDFSWHEIGYYDVAATIDYILNVNGDDSLYYVGHSQGTTSFLVLTTTRPEYNEKIKMASLMAPAAILEHRPFGLTQELCKYIDKVEIILKNWKIYEIPFVEVIREWAMTNCVNPDYIETCDMLFSLFGDFDENEMEREMIPVIGTNAPSNAAMKQYVHYGQQVKNGGFSQYDYGTEKNMELYGSEKPPAYDFSKISAPVAVYYAKDDHVAPYEDALNVISKLPNVADDYLITQEGFNHLDFLYAKDIVELVYNELIVIIMTVLVLAIILTLSTLRGTISTGLPSLDPDVGLNTVEIIENHGYPCENHYITTEDGYILTFQRIPHGKNDDGSGKKPAVLLMHGLISSSADYVNMGPNRSLSYILADIGYDVWLGNARGNAWSRNHTTLDVVDDAERFFDFSWHEIGHYDLPAAIDYILNLKGDDNLYYVGHSQGCTAFLVFASTRPEYNDKIKMASLMGPASIMEHQFGSLLKVLSKYINELEAMFAKYKIYELPYPEVIREVALNLCSQPDFSDTCEAILSTVDGADETQLDISKLPVIFSNAPSNAATKQFIHYGQQIKNGGFAQYDHGAEKNKEIYGTETPPAYDLSKISAPVGLYYGRNDGLVPYQDVETLIGKLPNVAEDYLVSWELFNHLDFIFATDVVDLLYVDLIKVMQQY</sequence>
<feature type="compositionally biased region" description="Low complexity" evidence="7">
    <location>
        <begin position="101"/>
        <end position="121"/>
    </location>
</feature>
<dbReference type="GO" id="GO:0016787">
    <property type="term" value="F:hydrolase activity"/>
    <property type="evidence" value="ECO:0007669"/>
    <property type="project" value="UniProtKB-KW"/>
</dbReference>
<dbReference type="SUPFAM" id="SSF53474">
    <property type="entry name" value="alpha/beta-Hydrolases"/>
    <property type="match status" value="10"/>
</dbReference>
<evidence type="ECO:0000313" key="10">
    <source>
        <dbReference type="Proteomes" id="UP000719412"/>
    </source>
</evidence>
<dbReference type="Proteomes" id="UP000719412">
    <property type="component" value="Unassembled WGS sequence"/>
</dbReference>
<dbReference type="FunFam" id="3.40.50.1820:FF:000057">
    <property type="entry name" value="Lipase"/>
    <property type="match status" value="1"/>
</dbReference>
<keyword evidence="10" id="KW-1185">Reference proteome</keyword>
<evidence type="ECO:0000256" key="3">
    <source>
        <dbReference type="ARBA" id="ARBA00022801"/>
    </source>
</evidence>
<evidence type="ECO:0000313" key="9">
    <source>
        <dbReference type="EMBL" id="KAH0811712.1"/>
    </source>
</evidence>
<feature type="domain" description="Partial AB-hydrolase lipase" evidence="8">
    <location>
        <begin position="2784"/>
        <end position="2842"/>
    </location>
</feature>
<proteinExistence type="inferred from homology"/>
<keyword evidence="2" id="KW-0732">Signal</keyword>
<feature type="domain" description="Partial AB-hydrolase lipase" evidence="8">
    <location>
        <begin position="590"/>
        <end position="649"/>
    </location>
</feature>
<evidence type="ECO:0000256" key="6">
    <source>
        <dbReference type="ARBA" id="ARBA00023180"/>
    </source>
</evidence>
<protein>
    <recommendedName>
        <fullName evidence="8">Partial AB-hydrolase lipase domain-containing protein</fullName>
    </recommendedName>
</protein>
<feature type="domain" description="Partial AB-hydrolase lipase" evidence="8">
    <location>
        <begin position="3133"/>
        <end position="3192"/>
    </location>
</feature>
<evidence type="ECO:0000256" key="7">
    <source>
        <dbReference type="SAM" id="MobiDB-lite"/>
    </source>
</evidence>
<feature type="region of interest" description="Disordered" evidence="7">
    <location>
        <begin position="101"/>
        <end position="128"/>
    </location>
</feature>
<dbReference type="Gene3D" id="3.40.50.1820">
    <property type="entry name" value="alpha/beta hydrolase"/>
    <property type="match status" value="10"/>
</dbReference>
<comment type="similarity">
    <text evidence="1">Belongs to the AB hydrolase superfamily. Lipase family.</text>
</comment>
<dbReference type="GO" id="GO:0016042">
    <property type="term" value="P:lipid catabolic process"/>
    <property type="evidence" value="ECO:0007669"/>
    <property type="project" value="UniProtKB-KW"/>
</dbReference>
<keyword evidence="6" id="KW-0325">Glycoprotein</keyword>
<feature type="domain" description="Partial AB-hydrolase lipase" evidence="8">
    <location>
        <begin position="225"/>
        <end position="284"/>
    </location>
</feature>
<feature type="domain" description="Partial AB-hydrolase lipase" evidence="8">
    <location>
        <begin position="3529"/>
        <end position="3588"/>
    </location>
</feature>
<evidence type="ECO:0000256" key="5">
    <source>
        <dbReference type="ARBA" id="ARBA00023098"/>
    </source>
</evidence>
<dbReference type="FunFam" id="3.40.50.1820:FF:000021">
    <property type="entry name" value="Lipase"/>
    <property type="match status" value="9"/>
</dbReference>
<dbReference type="PANTHER" id="PTHR11005">
    <property type="entry name" value="LYSOSOMAL ACID LIPASE-RELATED"/>
    <property type="match status" value="1"/>
</dbReference>
<reference evidence="9" key="1">
    <citation type="journal article" date="2020" name="J Insects Food Feed">
        <title>The yellow mealworm (Tenebrio molitor) genome: a resource for the emerging insects as food and feed industry.</title>
        <authorList>
            <person name="Eriksson T."/>
            <person name="Andere A."/>
            <person name="Kelstrup H."/>
            <person name="Emery V."/>
            <person name="Picard C."/>
        </authorList>
    </citation>
    <scope>NUCLEOTIDE SEQUENCE</scope>
    <source>
        <strain evidence="9">Stoneville</strain>
        <tissue evidence="9">Whole head</tissue>
    </source>
</reference>
<keyword evidence="4" id="KW-0442">Lipid degradation</keyword>
<evidence type="ECO:0000256" key="2">
    <source>
        <dbReference type="ARBA" id="ARBA00022729"/>
    </source>
</evidence>
<feature type="domain" description="Partial AB-hydrolase lipase" evidence="8">
    <location>
        <begin position="1666"/>
        <end position="1722"/>
    </location>
</feature>
<dbReference type="GO" id="GO:0009887">
    <property type="term" value="P:animal organ morphogenesis"/>
    <property type="evidence" value="ECO:0007669"/>
    <property type="project" value="UniProtKB-ARBA"/>
</dbReference>
<keyword evidence="3" id="KW-0378">Hydrolase</keyword>
<name>A0A8J6HCT8_TENMO</name>
<evidence type="ECO:0000259" key="8">
    <source>
        <dbReference type="Pfam" id="PF04083"/>
    </source>
</evidence>
<dbReference type="Gene3D" id="4.10.900.10">
    <property type="entry name" value="TCF3-CBD (Catenin binding domain)"/>
    <property type="match status" value="1"/>
</dbReference>
<reference evidence="9" key="2">
    <citation type="submission" date="2021-08" db="EMBL/GenBank/DDBJ databases">
        <authorList>
            <person name="Eriksson T."/>
        </authorList>
    </citation>
    <scope>NUCLEOTIDE SEQUENCE</scope>
    <source>
        <strain evidence="9">Stoneville</strain>
        <tissue evidence="9">Whole head</tissue>
    </source>
</reference>
<organism evidence="9 10">
    <name type="scientific">Tenebrio molitor</name>
    <name type="common">Yellow mealworm beetle</name>
    <dbReference type="NCBI Taxonomy" id="7067"/>
    <lineage>
        <taxon>Eukaryota</taxon>
        <taxon>Metazoa</taxon>
        <taxon>Ecdysozoa</taxon>
        <taxon>Arthropoda</taxon>
        <taxon>Hexapoda</taxon>
        <taxon>Insecta</taxon>
        <taxon>Pterygota</taxon>
        <taxon>Neoptera</taxon>
        <taxon>Endopterygota</taxon>
        <taxon>Coleoptera</taxon>
        <taxon>Polyphaga</taxon>
        <taxon>Cucujiformia</taxon>
        <taxon>Tenebrionidae</taxon>
        <taxon>Tenebrio</taxon>
    </lineage>
</organism>
<dbReference type="InterPro" id="IPR027397">
    <property type="entry name" value="Catenin-bd_sf"/>
</dbReference>
<feature type="domain" description="Partial AB-hydrolase lipase" evidence="8">
    <location>
        <begin position="1319"/>
        <end position="1378"/>
    </location>
</feature>
<evidence type="ECO:0000256" key="1">
    <source>
        <dbReference type="ARBA" id="ARBA00010701"/>
    </source>
</evidence>
<gene>
    <name evidence="9" type="ORF">GEV33_011079</name>
</gene>
<accession>A0A8J6HCT8</accession>
<dbReference type="Pfam" id="PF04083">
    <property type="entry name" value="Abhydro_lipase"/>
    <property type="match status" value="10"/>
</dbReference>
<dbReference type="InterPro" id="IPR006693">
    <property type="entry name" value="AB_hydrolase_lipase"/>
</dbReference>
<dbReference type="EMBL" id="JABDTM020026622">
    <property type="protein sequence ID" value="KAH0811712.1"/>
    <property type="molecule type" value="Genomic_DNA"/>
</dbReference>
<dbReference type="InterPro" id="IPR029058">
    <property type="entry name" value="AB_hydrolase_fold"/>
</dbReference>
<comment type="caution">
    <text evidence="9">The sequence shown here is derived from an EMBL/GenBank/DDBJ whole genome shotgun (WGS) entry which is preliminary data.</text>
</comment>
<feature type="domain" description="Partial AB-hydrolase lipase" evidence="8">
    <location>
        <begin position="949"/>
        <end position="1006"/>
    </location>
</feature>
<keyword evidence="5" id="KW-0443">Lipid metabolism</keyword>
<evidence type="ECO:0000256" key="4">
    <source>
        <dbReference type="ARBA" id="ARBA00022963"/>
    </source>
</evidence>